<sequence length="54" mass="6337">MQVLMLESNIGNGFRFSMCNVYITCYDINVNNHILKCFMIVVKRHHDCAKEKTL</sequence>
<accession>A0A087US65</accession>
<dbReference type="AlphaFoldDB" id="A0A087US65"/>
<protein>
    <submittedName>
        <fullName evidence="1">Uncharacterized protein</fullName>
    </submittedName>
</protein>
<organism evidence="1 2">
    <name type="scientific">Stegodyphus mimosarum</name>
    <name type="common">African social velvet spider</name>
    <dbReference type="NCBI Taxonomy" id="407821"/>
    <lineage>
        <taxon>Eukaryota</taxon>
        <taxon>Metazoa</taxon>
        <taxon>Ecdysozoa</taxon>
        <taxon>Arthropoda</taxon>
        <taxon>Chelicerata</taxon>
        <taxon>Arachnida</taxon>
        <taxon>Araneae</taxon>
        <taxon>Araneomorphae</taxon>
        <taxon>Entelegynae</taxon>
        <taxon>Eresoidea</taxon>
        <taxon>Eresidae</taxon>
        <taxon>Stegodyphus</taxon>
    </lineage>
</organism>
<evidence type="ECO:0000313" key="1">
    <source>
        <dbReference type="EMBL" id="KFM80204.1"/>
    </source>
</evidence>
<keyword evidence="2" id="KW-1185">Reference proteome</keyword>
<dbReference type="EMBL" id="KK121314">
    <property type="protein sequence ID" value="KFM80204.1"/>
    <property type="molecule type" value="Genomic_DNA"/>
</dbReference>
<dbReference type="Proteomes" id="UP000054359">
    <property type="component" value="Unassembled WGS sequence"/>
</dbReference>
<name>A0A087US65_STEMI</name>
<feature type="non-terminal residue" evidence="1">
    <location>
        <position position="54"/>
    </location>
</feature>
<evidence type="ECO:0000313" key="2">
    <source>
        <dbReference type="Proteomes" id="UP000054359"/>
    </source>
</evidence>
<reference evidence="1 2" key="1">
    <citation type="submission" date="2013-11" db="EMBL/GenBank/DDBJ databases">
        <title>Genome sequencing of Stegodyphus mimosarum.</title>
        <authorList>
            <person name="Bechsgaard J."/>
        </authorList>
    </citation>
    <scope>NUCLEOTIDE SEQUENCE [LARGE SCALE GENOMIC DNA]</scope>
</reference>
<proteinExistence type="predicted"/>
<gene>
    <name evidence="1" type="ORF">X975_25991</name>
</gene>